<evidence type="ECO:0000313" key="2">
    <source>
        <dbReference type="EMBL" id="OEU13860.1"/>
    </source>
</evidence>
<dbReference type="OrthoDB" id="47440at2759"/>
<dbReference type="EMBL" id="KV784361">
    <property type="protein sequence ID" value="OEU13860.1"/>
    <property type="molecule type" value="Genomic_DNA"/>
</dbReference>
<gene>
    <name evidence="2" type="ORF">FRACYDRAFT_242211</name>
</gene>
<organism evidence="2 3">
    <name type="scientific">Fragilariopsis cylindrus CCMP1102</name>
    <dbReference type="NCBI Taxonomy" id="635003"/>
    <lineage>
        <taxon>Eukaryota</taxon>
        <taxon>Sar</taxon>
        <taxon>Stramenopiles</taxon>
        <taxon>Ochrophyta</taxon>
        <taxon>Bacillariophyta</taxon>
        <taxon>Bacillariophyceae</taxon>
        <taxon>Bacillariophycidae</taxon>
        <taxon>Bacillariales</taxon>
        <taxon>Bacillariaceae</taxon>
        <taxon>Fragilariopsis</taxon>
    </lineage>
</organism>
<protein>
    <submittedName>
        <fullName evidence="2">Uncharacterized protein</fullName>
    </submittedName>
</protein>
<dbReference type="AlphaFoldDB" id="A0A1E7F6T7"/>
<evidence type="ECO:0000313" key="3">
    <source>
        <dbReference type="Proteomes" id="UP000095751"/>
    </source>
</evidence>
<accession>A0A1E7F6T7</accession>
<proteinExistence type="predicted"/>
<evidence type="ECO:0000256" key="1">
    <source>
        <dbReference type="SAM" id="MobiDB-lite"/>
    </source>
</evidence>
<keyword evidence="3" id="KW-1185">Reference proteome</keyword>
<dbReference type="KEGG" id="fcy:FRACYDRAFT_242211"/>
<dbReference type="InParanoid" id="A0A1E7F6T7"/>
<name>A0A1E7F6T7_9STRA</name>
<feature type="region of interest" description="Disordered" evidence="1">
    <location>
        <begin position="97"/>
        <end position="159"/>
    </location>
</feature>
<feature type="region of interest" description="Disordered" evidence="1">
    <location>
        <begin position="26"/>
        <end position="46"/>
    </location>
</feature>
<dbReference type="Proteomes" id="UP000095751">
    <property type="component" value="Unassembled WGS sequence"/>
</dbReference>
<sequence>MTEKVGTRIAKRFGQKVHFGTIKKIWKDDDDDDDDESSKTQATSRWHIEYDDGDEEDFDKDEVRIAVKLWNKHKKDDKKSKISKKRKIDGIVRDLDDDFTTKTSGNDNNNKLKRGKQEELQKKKKTNTKSKKDSVISKSKAPPTKSSDKTGDSKNAVIKVESESNDEITTMTTTTPATEKLNILDSFDVILPLSIVNSADNSNGGGDQCTLLVEVSDPNDAIALGEFGGSVGAIGRFESDPNGITLDLKGNQYRGSLLPGPTCLVVGFPSHKFGSSKKEQQEPIGKLRVEGIADEYTTLVQIDDHMKKLDAVVTGNNNNNEEVDSD</sequence>
<reference evidence="2 3" key="1">
    <citation type="submission" date="2016-09" db="EMBL/GenBank/DDBJ databases">
        <title>Extensive genetic diversity and differential bi-allelic expression allows diatom success in the polar Southern Ocean.</title>
        <authorList>
            <consortium name="DOE Joint Genome Institute"/>
            <person name="Mock T."/>
            <person name="Otillar R.P."/>
            <person name="Strauss J."/>
            <person name="Dupont C."/>
            <person name="Frickenhaus S."/>
            <person name="Maumus F."/>
            <person name="Mcmullan M."/>
            <person name="Sanges R."/>
            <person name="Schmutz J."/>
            <person name="Toseland A."/>
            <person name="Valas R."/>
            <person name="Veluchamy A."/>
            <person name="Ward B.J."/>
            <person name="Allen A."/>
            <person name="Barry K."/>
            <person name="Falciatore A."/>
            <person name="Ferrante M."/>
            <person name="Fortunato A.E."/>
            <person name="Gloeckner G."/>
            <person name="Gruber A."/>
            <person name="Hipkin R."/>
            <person name="Janech M."/>
            <person name="Kroth P."/>
            <person name="Leese F."/>
            <person name="Lindquist E."/>
            <person name="Lyon B.R."/>
            <person name="Martin J."/>
            <person name="Mayer C."/>
            <person name="Parker M."/>
            <person name="Quesneville H."/>
            <person name="Raymond J."/>
            <person name="Uhlig C."/>
            <person name="Valentin K.U."/>
            <person name="Worden A.Z."/>
            <person name="Armbrust E.V."/>
            <person name="Bowler C."/>
            <person name="Green B."/>
            <person name="Moulton V."/>
            <person name="Van Oosterhout C."/>
            <person name="Grigoriev I."/>
        </authorList>
    </citation>
    <scope>NUCLEOTIDE SEQUENCE [LARGE SCALE GENOMIC DNA]</scope>
    <source>
        <strain evidence="2 3">CCMP1102</strain>
    </source>
</reference>